<keyword evidence="4" id="KW-1185">Reference proteome</keyword>
<evidence type="ECO:0000313" key="3">
    <source>
        <dbReference type="EMBL" id="TKK89138.1"/>
    </source>
</evidence>
<feature type="transmembrane region" description="Helical" evidence="1">
    <location>
        <begin position="108"/>
        <end position="129"/>
    </location>
</feature>
<keyword evidence="1" id="KW-0812">Transmembrane</keyword>
<dbReference type="InterPro" id="IPR010982">
    <property type="entry name" value="Lambda_DNA-bd_dom_sf"/>
</dbReference>
<evidence type="ECO:0000256" key="1">
    <source>
        <dbReference type="SAM" id="Phobius"/>
    </source>
</evidence>
<proteinExistence type="predicted"/>
<dbReference type="InterPro" id="IPR025194">
    <property type="entry name" value="RodZ-like_C"/>
</dbReference>
<protein>
    <submittedName>
        <fullName evidence="3">DUF4115 domain-containing protein</fullName>
    </submittedName>
</protein>
<organism evidence="3 4">
    <name type="scientific">Herbidospora galbida</name>
    <dbReference type="NCBI Taxonomy" id="2575442"/>
    <lineage>
        <taxon>Bacteria</taxon>
        <taxon>Bacillati</taxon>
        <taxon>Actinomycetota</taxon>
        <taxon>Actinomycetes</taxon>
        <taxon>Streptosporangiales</taxon>
        <taxon>Streptosporangiaceae</taxon>
        <taxon>Herbidospora</taxon>
    </lineage>
</organism>
<dbReference type="Gene3D" id="1.10.260.40">
    <property type="entry name" value="lambda repressor-like DNA-binding domains"/>
    <property type="match status" value="1"/>
</dbReference>
<dbReference type="InterPro" id="IPR050400">
    <property type="entry name" value="Bact_Cytoskel_RodZ"/>
</dbReference>
<dbReference type="CDD" id="cd00093">
    <property type="entry name" value="HTH_XRE"/>
    <property type="match status" value="1"/>
</dbReference>
<dbReference type="PANTHER" id="PTHR34475:SF1">
    <property type="entry name" value="CYTOSKELETON PROTEIN RODZ"/>
    <property type="match status" value="1"/>
</dbReference>
<dbReference type="EMBL" id="SZQA01000008">
    <property type="protein sequence ID" value="TKK89138.1"/>
    <property type="molecule type" value="Genomic_DNA"/>
</dbReference>
<dbReference type="Pfam" id="PF13413">
    <property type="entry name" value="HTH_25"/>
    <property type="match status" value="1"/>
</dbReference>
<dbReference type="PANTHER" id="PTHR34475">
    <property type="match status" value="1"/>
</dbReference>
<keyword evidence="1" id="KW-1133">Transmembrane helix</keyword>
<gene>
    <name evidence="3" type="ORF">FDA94_11585</name>
</gene>
<keyword evidence="1" id="KW-0472">Membrane</keyword>
<dbReference type="AlphaFoldDB" id="A0A4U3MI26"/>
<dbReference type="InterPro" id="IPR001387">
    <property type="entry name" value="Cro/C1-type_HTH"/>
</dbReference>
<sequence length="249" mass="26368">MGGGPQMSIGGTISEAREQRGLSVADLSRRTRIREAIIVAIERDDFSACNGDFYARGHLRALARELGLEGDDLVREYDALTGGPRPGVGAMYPIDKGIKLRERRTPNWTLAMAVALAIVAVFGVGRIMGSAIKAPEKQSVKVNSAPAAVKAAPPAAAPAAPAKATHVTVKITATSEAWIQVRDAKKKRVFMGVIPSGDSRSFRIKDKARLTFGNAGSVQLNVNGRDLGAPGRAGETVTRTYGVDVPVPR</sequence>
<comment type="caution">
    <text evidence="3">The sequence shown here is derived from an EMBL/GenBank/DDBJ whole genome shotgun (WGS) entry which is preliminary data.</text>
</comment>
<dbReference type="Proteomes" id="UP000308705">
    <property type="component" value="Unassembled WGS sequence"/>
</dbReference>
<dbReference type="Pfam" id="PF13464">
    <property type="entry name" value="RodZ_C"/>
    <property type="match status" value="1"/>
</dbReference>
<feature type="domain" description="HTH cro/C1-type" evidence="2">
    <location>
        <begin position="12"/>
        <end position="73"/>
    </location>
</feature>
<evidence type="ECO:0000259" key="2">
    <source>
        <dbReference type="SMART" id="SM00530"/>
    </source>
</evidence>
<dbReference type="GO" id="GO:0003677">
    <property type="term" value="F:DNA binding"/>
    <property type="evidence" value="ECO:0007669"/>
    <property type="project" value="InterPro"/>
</dbReference>
<reference evidence="3 4" key="1">
    <citation type="submission" date="2019-04" db="EMBL/GenBank/DDBJ databases">
        <title>Herbidospora sp. NEAU-GS14.nov., a novel actinomycete isolated from soil.</title>
        <authorList>
            <person name="Han L."/>
        </authorList>
    </citation>
    <scope>NUCLEOTIDE SEQUENCE [LARGE SCALE GENOMIC DNA]</scope>
    <source>
        <strain evidence="3 4">NEAU-GS14</strain>
    </source>
</reference>
<name>A0A4U3MI26_9ACTN</name>
<dbReference type="OrthoDB" id="5243487at2"/>
<dbReference type="SUPFAM" id="SSF47413">
    <property type="entry name" value="lambda repressor-like DNA-binding domains"/>
    <property type="match status" value="1"/>
</dbReference>
<dbReference type="SMART" id="SM00530">
    <property type="entry name" value="HTH_XRE"/>
    <property type="match status" value="1"/>
</dbReference>
<accession>A0A4U3MI26</accession>
<evidence type="ECO:0000313" key="4">
    <source>
        <dbReference type="Proteomes" id="UP000308705"/>
    </source>
</evidence>